<dbReference type="OrthoDB" id="10682764at2759"/>
<name>A0A9Q0LEP7_ANAIG</name>
<keyword evidence="3" id="KW-1185">Reference proteome</keyword>
<reference evidence="2" key="1">
    <citation type="submission" date="2022-10" db="EMBL/GenBank/DDBJ databases">
        <title>Novel sulphate-reducing endosymbionts in the free-living metamonad Anaeramoeba.</title>
        <authorList>
            <person name="Jerlstrom-Hultqvist J."/>
            <person name="Cepicka I."/>
            <person name="Gallot-Lavallee L."/>
            <person name="Salas-Leiva D."/>
            <person name="Curtis B.A."/>
            <person name="Zahonova K."/>
            <person name="Pipaliya S."/>
            <person name="Dacks J."/>
            <person name="Roger A.J."/>
        </authorList>
    </citation>
    <scope>NUCLEOTIDE SEQUENCE</scope>
    <source>
        <strain evidence="2">BMAN</strain>
    </source>
</reference>
<comment type="caution">
    <text evidence="2">The sequence shown here is derived from an EMBL/GenBank/DDBJ whole genome shotgun (WGS) entry which is preliminary data.</text>
</comment>
<dbReference type="Proteomes" id="UP001149090">
    <property type="component" value="Unassembled WGS sequence"/>
</dbReference>
<proteinExistence type="predicted"/>
<organism evidence="2 3">
    <name type="scientific">Anaeramoeba ignava</name>
    <name type="common">Anaerobic marine amoeba</name>
    <dbReference type="NCBI Taxonomy" id="1746090"/>
    <lineage>
        <taxon>Eukaryota</taxon>
        <taxon>Metamonada</taxon>
        <taxon>Anaeramoebidae</taxon>
        <taxon>Anaeramoeba</taxon>
    </lineage>
</organism>
<dbReference type="AlphaFoldDB" id="A0A9Q0LEP7"/>
<evidence type="ECO:0000313" key="3">
    <source>
        <dbReference type="Proteomes" id="UP001149090"/>
    </source>
</evidence>
<keyword evidence="1" id="KW-0175">Coiled coil</keyword>
<gene>
    <name evidence="2" type="ORF">M0811_10311</name>
</gene>
<protein>
    <submittedName>
        <fullName evidence="2">Uncharacterized protein</fullName>
    </submittedName>
</protein>
<feature type="coiled-coil region" evidence="1">
    <location>
        <begin position="85"/>
        <end position="204"/>
    </location>
</feature>
<accession>A0A9Q0LEP7</accession>
<feature type="coiled-coil region" evidence="1">
    <location>
        <begin position="319"/>
        <end position="356"/>
    </location>
</feature>
<dbReference type="EMBL" id="JAPDFW010000088">
    <property type="protein sequence ID" value="KAJ5071467.1"/>
    <property type="molecule type" value="Genomic_DNA"/>
</dbReference>
<sequence>MNEKKIIKNKKEWIKQFQKGIEEIEINSLKFTEMIKQMNENTTGMINYFTELERIKNQFSKLKFTFLELATKKEFFEKLISFKNISEIEKEIEKQNLKENLQENEDLKEKKEKSKQKKEINKKNLEELMDKFASSYERVNQIREESMEKIKEIKQIFKNQKEINKMKEIIEKKNEEITKQKQEIERIQEEIELIQNDLIDLQRKFAPNQKTLDNISEKVKQIKYINEWYKQMNQTFSNISGIYILETIIDQNQNQNQNQNQILKLKIKVYNEKNEYIDYLIDLEFIKDKIIRIEIEPNNFPNQDIIEYSKEKNDLNFLIREIRNRIINYQKTKQEIEELNQKYDIQLIQNENQDQQQILQVKIGEMILKLIIEQDYPNEYSSIHLKETNFELSPFLKESLFDKPGIKLSEILDKINFKK</sequence>
<evidence type="ECO:0000256" key="1">
    <source>
        <dbReference type="SAM" id="Coils"/>
    </source>
</evidence>
<evidence type="ECO:0000313" key="2">
    <source>
        <dbReference type="EMBL" id="KAJ5071467.1"/>
    </source>
</evidence>